<feature type="transmembrane region" description="Helical" evidence="1">
    <location>
        <begin position="95"/>
        <end position="114"/>
    </location>
</feature>
<comment type="caution">
    <text evidence="3">The sequence shown here is derived from an EMBL/GenBank/DDBJ whole genome shotgun (WGS) entry which is preliminary data.</text>
</comment>
<dbReference type="AlphaFoldDB" id="A0A644W9D9"/>
<feature type="transmembrane region" description="Helical" evidence="1">
    <location>
        <begin position="208"/>
        <end position="233"/>
    </location>
</feature>
<feature type="transmembrane region" description="Helical" evidence="1">
    <location>
        <begin position="179"/>
        <end position="196"/>
    </location>
</feature>
<feature type="transmembrane region" description="Helical" evidence="1">
    <location>
        <begin position="391"/>
        <end position="410"/>
    </location>
</feature>
<proteinExistence type="predicted"/>
<feature type="transmembrane region" description="Helical" evidence="1">
    <location>
        <begin position="312"/>
        <end position="330"/>
    </location>
</feature>
<feature type="transmembrane region" description="Helical" evidence="1">
    <location>
        <begin position="336"/>
        <end position="360"/>
    </location>
</feature>
<keyword evidence="1" id="KW-0812">Transmembrane</keyword>
<keyword evidence="1" id="KW-0472">Membrane</keyword>
<feature type="transmembrane region" description="Helical" evidence="1">
    <location>
        <begin position="367"/>
        <end position="385"/>
    </location>
</feature>
<feature type="transmembrane region" description="Helical" evidence="1">
    <location>
        <begin position="6"/>
        <end position="28"/>
    </location>
</feature>
<reference evidence="3" key="1">
    <citation type="submission" date="2019-08" db="EMBL/GenBank/DDBJ databases">
        <authorList>
            <person name="Kucharzyk K."/>
            <person name="Murdoch R.W."/>
            <person name="Higgins S."/>
            <person name="Loffler F."/>
        </authorList>
    </citation>
    <scope>NUCLEOTIDE SEQUENCE</scope>
</reference>
<keyword evidence="1" id="KW-1133">Transmembrane helix</keyword>
<organism evidence="3">
    <name type="scientific">bioreactor metagenome</name>
    <dbReference type="NCBI Taxonomy" id="1076179"/>
    <lineage>
        <taxon>unclassified sequences</taxon>
        <taxon>metagenomes</taxon>
        <taxon>ecological metagenomes</taxon>
    </lineage>
</organism>
<sequence length="611" mass="71421">MKKHIIRWSFHAFLMIAAYLILSNLVFFPHQIICYDVYGYYLYLPQTFIYHDLSMNNPDQVFALLNQYGSSSTFYQASLLPDGTYVMKYSMGMTILYAPFFFVAHLVAPLIGYAADGYSYPYQLALLLGGILYAIAGMWFLRKVLLKFFDEKITAITLLIIVAGTNLPVHTAMYGQNAMSHNYLFALYAMALWFTIKWHESFRLKWIVLLAIVSGIAILSRPTEIVILLIPLLWNIVSKVDFKKKNQLLKKQWTHVVLFSGIIFLIGSFQLIYWKLHTGHFIYYSYKSNPGEGMDLLNPHIAQLLFSFRKGWIIYTPIILFAFAGFYTMYYGNRKIFGALLAYTIVNLYFISCWSTWWYAQSFSQRPLVPALAVMSIPLGYFFQWLLQQKLFVKAVFSTIFLFLIFLNIFQIWQFDAGILDGERMTEKYYERIFLKTSVAPEDRDLLLLDRWYFEQNGFVNEQDYSRKLFKSESFENGETIDSITPVNGKKYCILDSSNSYSKAIEIPYSEITQKDHAWLRIRVSVFPVAPVDSLHIALVAHFSYKGRAYCYKTLESPELVLRPDVWNELQFDYLTPEVRRKRDPFITYIWNMKGGRILVDNLSVEVFEKN</sequence>
<feature type="transmembrane region" description="Helical" evidence="1">
    <location>
        <begin position="120"/>
        <end position="141"/>
    </location>
</feature>
<feature type="domain" description="Glycosyltransferase RgtA/B/C/D-like" evidence="2">
    <location>
        <begin position="124"/>
        <end position="264"/>
    </location>
</feature>
<accession>A0A644W9D9</accession>
<dbReference type="EMBL" id="VSSQ01000650">
    <property type="protein sequence ID" value="MPL99172.1"/>
    <property type="molecule type" value="Genomic_DNA"/>
</dbReference>
<name>A0A644W9D9_9ZZZZ</name>
<gene>
    <name evidence="3" type="ORF">SDC9_45388</name>
</gene>
<feature type="transmembrane region" description="Helical" evidence="1">
    <location>
        <begin position="153"/>
        <end position="173"/>
    </location>
</feature>
<dbReference type="Pfam" id="PF13231">
    <property type="entry name" value="PMT_2"/>
    <property type="match status" value="1"/>
</dbReference>
<protein>
    <recommendedName>
        <fullName evidence="2">Glycosyltransferase RgtA/B/C/D-like domain-containing protein</fullName>
    </recommendedName>
</protein>
<evidence type="ECO:0000256" key="1">
    <source>
        <dbReference type="SAM" id="Phobius"/>
    </source>
</evidence>
<evidence type="ECO:0000313" key="3">
    <source>
        <dbReference type="EMBL" id="MPL99172.1"/>
    </source>
</evidence>
<feature type="transmembrane region" description="Helical" evidence="1">
    <location>
        <begin position="253"/>
        <end position="274"/>
    </location>
</feature>
<evidence type="ECO:0000259" key="2">
    <source>
        <dbReference type="Pfam" id="PF13231"/>
    </source>
</evidence>
<dbReference type="InterPro" id="IPR038731">
    <property type="entry name" value="RgtA/B/C-like"/>
</dbReference>